<feature type="domain" description="SGNH hydrolase-type esterase" evidence="1">
    <location>
        <begin position="46"/>
        <end position="204"/>
    </location>
</feature>
<gene>
    <name evidence="2" type="ORF">GA0061102_101637</name>
</gene>
<evidence type="ECO:0000259" key="1">
    <source>
        <dbReference type="Pfam" id="PF13472"/>
    </source>
</evidence>
<dbReference type="InterPro" id="IPR013830">
    <property type="entry name" value="SGNH_hydro"/>
</dbReference>
<accession>A0A1C3VQA9</accession>
<dbReference type="CDD" id="cd01822">
    <property type="entry name" value="Lysophospholipase_L1_like"/>
    <property type="match status" value="1"/>
</dbReference>
<dbReference type="PANTHER" id="PTHR30383:SF24">
    <property type="entry name" value="THIOESTERASE 1_PROTEASE 1_LYSOPHOSPHOLIPASE L1"/>
    <property type="match status" value="1"/>
</dbReference>
<organism evidence="2 3">
    <name type="scientific">Rhizobium miluonense</name>
    <dbReference type="NCBI Taxonomy" id="411945"/>
    <lineage>
        <taxon>Bacteria</taxon>
        <taxon>Pseudomonadati</taxon>
        <taxon>Pseudomonadota</taxon>
        <taxon>Alphaproteobacteria</taxon>
        <taxon>Hyphomicrobiales</taxon>
        <taxon>Rhizobiaceae</taxon>
        <taxon>Rhizobium/Agrobacterium group</taxon>
        <taxon>Rhizobium</taxon>
    </lineage>
</organism>
<name>A0A1C3VQA9_9HYPH</name>
<keyword evidence="3" id="KW-1185">Reference proteome</keyword>
<dbReference type="AlphaFoldDB" id="A0A1C3VQA9"/>
<sequence length="227" mass="24038">MSPNSEFREWIMGFKVAALQFAVITFGLLFGAAGAANARAIQLVGLGDSLMAGYQLPPGDGFPAKLEAALKAKGLDAAVADAGVSGDTTSGGLSRIDWSVPDGTDGVILELGANDALRGIPPEQTEKNLETMIERLKGRKIPIFFVGMLAPPNMGSDYAEKFNPIYKRLADKYQLALYPFFLDGVATHADLQLSDGMHPNPKGVDVVVERILPAVISFVGMIDAGAK</sequence>
<evidence type="ECO:0000313" key="2">
    <source>
        <dbReference type="EMBL" id="SCB29654.1"/>
    </source>
</evidence>
<dbReference type="EMBL" id="FMAH01000016">
    <property type="protein sequence ID" value="SCB29654.1"/>
    <property type="molecule type" value="Genomic_DNA"/>
</dbReference>
<dbReference type="PANTHER" id="PTHR30383">
    <property type="entry name" value="THIOESTERASE 1/PROTEASE 1/LYSOPHOSPHOLIPASE L1"/>
    <property type="match status" value="1"/>
</dbReference>
<dbReference type="STRING" id="411945.GA0061102_101637"/>
<dbReference type="SUPFAM" id="SSF52266">
    <property type="entry name" value="SGNH hydrolase"/>
    <property type="match status" value="1"/>
</dbReference>
<dbReference type="InterPro" id="IPR036514">
    <property type="entry name" value="SGNH_hydro_sf"/>
</dbReference>
<evidence type="ECO:0000313" key="3">
    <source>
        <dbReference type="Proteomes" id="UP000199435"/>
    </source>
</evidence>
<proteinExistence type="predicted"/>
<dbReference type="Gene3D" id="3.40.50.1110">
    <property type="entry name" value="SGNH hydrolase"/>
    <property type="match status" value="1"/>
</dbReference>
<protein>
    <submittedName>
        <fullName evidence="2">Acyl-CoA thioesterase-1</fullName>
    </submittedName>
</protein>
<dbReference type="GO" id="GO:0004622">
    <property type="term" value="F:phosphatidylcholine lysophospholipase activity"/>
    <property type="evidence" value="ECO:0007669"/>
    <property type="project" value="TreeGrafter"/>
</dbReference>
<dbReference type="Pfam" id="PF13472">
    <property type="entry name" value="Lipase_GDSL_2"/>
    <property type="match status" value="1"/>
</dbReference>
<reference evidence="3" key="1">
    <citation type="submission" date="2016-08" db="EMBL/GenBank/DDBJ databases">
        <authorList>
            <person name="Varghese N."/>
            <person name="Submissions Spin"/>
        </authorList>
    </citation>
    <scope>NUCLEOTIDE SEQUENCE [LARGE SCALE GENOMIC DNA]</scope>
    <source>
        <strain evidence="3">HAMBI 2971</strain>
    </source>
</reference>
<dbReference type="InterPro" id="IPR051532">
    <property type="entry name" value="Ester_Hydrolysis_Enzymes"/>
</dbReference>
<dbReference type="Proteomes" id="UP000199435">
    <property type="component" value="Unassembled WGS sequence"/>
</dbReference>